<evidence type="ECO:0000313" key="2">
    <source>
        <dbReference type="EMBL" id="QTC46865.1"/>
    </source>
</evidence>
<reference evidence="2" key="1">
    <citation type="submission" date="2020-07" db="EMBL/GenBank/DDBJ databases">
        <title>Genome Sequences for Panteoa spp. that cause Center Rot in Onions.</title>
        <authorList>
            <person name="Asselin J.A."/>
            <person name="Helmann T."/>
            <person name="Beer S."/>
            <person name="Stodghill P."/>
        </authorList>
    </citation>
    <scope>NUCLEOTIDE SEQUENCE</scope>
    <source>
        <strain evidence="2">OC5a</strain>
    </source>
</reference>
<accession>A0A8A4K4D6</accession>
<dbReference type="AlphaFoldDB" id="A0A8A4K4D6"/>
<organism evidence="2 3">
    <name type="scientific">Pantoea ananas</name>
    <name type="common">Erwinia uredovora</name>
    <dbReference type="NCBI Taxonomy" id="553"/>
    <lineage>
        <taxon>Bacteria</taxon>
        <taxon>Pseudomonadati</taxon>
        <taxon>Pseudomonadota</taxon>
        <taxon>Gammaproteobacteria</taxon>
        <taxon>Enterobacterales</taxon>
        <taxon>Erwiniaceae</taxon>
        <taxon>Pantoea</taxon>
    </lineage>
</organism>
<gene>
    <name evidence="2" type="ORF">H0Z12_04570</name>
</gene>
<feature type="domain" description="Glycine-rich" evidence="1">
    <location>
        <begin position="34"/>
        <end position="233"/>
    </location>
</feature>
<dbReference type="Proteomes" id="UP000663901">
    <property type="component" value="Chromosome"/>
</dbReference>
<dbReference type="InterPro" id="IPR049304">
    <property type="entry name" value="Gly_rich_dom"/>
</dbReference>
<proteinExistence type="predicted"/>
<sequence length="236" mass="22821">MLQAFYQQLHLDKNLGLNEMLLGRLLKVNLFSQSTTYVKPAARLLKIIVTGGGGGGGGTAAVGTNQGAVGSGGGAGGTAISWYSVDELEFPILITVGKGGSGGVGSNEPQSGQSSSFGRYLSASSGARAASGTAFNYGENRLLSNGGGGQGYGGNHMNVKGSAGTPAITLSSGYESGGGGASYFCAGGNPLAAGSAFSGDPGALGSGGGGGFSVSNSSAQTGGNGGDGLIIIEEYA</sequence>
<evidence type="ECO:0000313" key="3">
    <source>
        <dbReference type="Proteomes" id="UP000663901"/>
    </source>
</evidence>
<dbReference type="Pfam" id="PF21722">
    <property type="entry name" value="Gly_rich_2"/>
    <property type="match status" value="1"/>
</dbReference>
<dbReference type="RefSeq" id="WP_146212278.1">
    <property type="nucleotide sequence ID" value="NZ_CP059084.1"/>
</dbReference>
<name>A0A8A4K4D6_PANAN</name>
<evidence type="ECO:0000259" key="1">
    <source>
        <dbReference type="Pfam" id="PF21722"/>
    </source>
</evidence>
<protein>
    <recommendedName>
        <fullName evidence="1">Glycine-rich domain-containing protein</fullName>
    </recommendedName>
</protein>
<dbReference type="EMBL" id="CP059084">
    <property type="protein sequence ID" value="QTC46865.1"/>
    <property type="molecule type" value="Genomic_DNA"/>
</dbReference>